<evidence type="ECO:0000313" key="3">
    <source>
        <dbReference type="EMBL" id="SMY03750.1"/>
    </source>
</evidence>
<feature type="region of interest" description="Disordered" evidence="1">
    <location>
        <begin position="1"/>
        <end position="84"/>
    </location>
</feature>
<keyword evidence="2" id="KW-1133">Transmembrane helix</keyword>
<sequence length="280" mass="30279">MSDSEHRNSRTGAVPVFGPKGDGTPEQAPKAQAPPPAPLQQNSAPQQPIGTPQPARGPGTDQGRPHRTSAHLGAMRNTSLPRGNAETSGIRYWPFVVGGIAVIAFVLIVVLVSSILSMNAPNDGSVDAAPDSSEAEPDGADSVDPADSLEGQDLSPEEKLETLKDDTWDKYADELDGEWVVQLSAKKEGMEADGFTWTNEDVVEHFEELHDIYPDAVLLWSGDWSSYDNSDFWVIVRSVTYPDSDSALNFCYDEGFGPDDCMAKRLFTTGAPDDTSEYMS</sequence>
<accession>A0A2H1KVL4</accession>
<dbReference type="AlphaFoldDB" id="A0A2H1KVL4"/>
<feature type="transmembrane region" description="Helical" evidence="2">
    <location>
        <begin position="92"/>
        <end position="116"/>
    </location>
</feature>
<name>A0A2H1KVL4_BREAU</name>
<protein>
    <recommendedName>
        <fullName evidence="5">Protein kinase</fullName>
    </recommendedName>
</protein>
<evidence type="ECO:0008006" key="5">
    <source>
        <dbReference type="Google" id="ProtNLM"/>
    </source>
</evidence>
<feature type="region of interest" description="Disordered" evidence="1">
    <location>
        <begin position="124"/>
        <end position="156"/>
    </location>
</feature>
<dbReference type="Proteomes" id="UP000234300">
    <property type="component" value="Unassembled WGS sequence"/>
</dbReference>
<keyword evidence="2" id="KW-0472">Membrane</keyword>
<evidence type="ECO:0000313" key="4">
    <source>
        <dbReference type="Proteomes" id="UP000234300"/>
    </source>
</evidence>
<organism evidence="3 4">
    <name type="scientific">Brevibacterium aurantiacum</name>
    <dbReference type="NCBI Taxonomy" id="273384"/>
    <lineage>
        <taxon>Bacteria</taxon>
        <taxon>Bacillati</taxon>
        <taxon>Actinomycetota</taxon>
        <taxon>Actinomycetes</taxon>
        <taxon>Micrococcales</taxon>
        <taxon>Brevibacteriaceae</taxon>
        <taxon>Brevibacterium</taxon>
    </lineage>
</organism>
<keyword evidence="2" id="KW-0812">Transmembrane</keyword>
<gene>
    <name evidence="3" type="ORF">BAURA86_03450</name>
</gene>
<feature type="compositionally biased region" description="Low complexity" evidence="1">
    <location>
        <begin position="39"/>
        <end position="48"/>
    </location>
</feature>
<proteinExistence type="predicted"/>
<reference evidence="3 4" key="1">
    <citation type="submission" date="2017-03" db="EMBL/GenBank/DDBJ databases">
        <authorList>
            <person name="Afonso C.L."/>
            <person name="Miller P.J."/>
            <person name="Scott M.A."/>
            <person name="Spackman E."/>
            <person name="Goraichik I."/>
            <person name="Dimitrov K.M."/>
            <person name="Suarez D.L."/>
            <person name="Swayne D.E."/>
        </authorList>
    </citation>
    <scope>NUCLEOTIDE SEQUENCE [LARGE SCALE GENOMIC DNA]</scope>
    <source>
        <strain evidence="4">8(6)</strain>
    </source>
</reference>
<evidence type="ECO:0000256" key="2">
    <source>
        <dbReference type="SAM" id="Phobius"/>
    </source>
</evidence>
<dbReference type="EMBL" id="FXZI01000016">
    <property type="protein sequence ID" value="SMY03750.1"/>
    <property type="molecule type" value="Genomic_DNA"/>
</dbReference>
<evidence type="ECO:0000256" key="1">
    <source>
        <dbReference type="SAM" id="MobiDB-lite"/>
    </source>
</evidence>